<dbReference type="SUPFAM" id="SSF52129">
    <property type="entry name" value="Caspase-like"/>
    <property type="match status" value="1"/>
</dbReference>
<dbReference type="GO" id="GO:0000272">
    <property type="term" value="P:polysaccharide catabolic process"/>
    <property type="evidence" value="ECO:0007669"/>
    <property type="project" value="InterPro"/>
</dbReference>
<sequence precursor="true">MSKFYFCAFAVLLTASAVFCGEIIVNSGDESRSSFPAPSAAFEEFDDGFLPKFEGGSYINAPGEPQIPWKAVTLLVEPDADMSSITASGEVVYSELEGDYSIVPAPPMASSAGNDYNWPEGSDIENRRDQNIYQRDAVFPEEDVRITAKGKLREWKLVEISIPAVKYNPVTGKVSVIAGGRYSVDWINAPQTLSESGFDGSGGPRVKKLAANFDELSPDYDAQIPPSELSKFSEPVKTSSYETLDGPGYAIVTVDQIHEDSEVLDDFIAHKESMGFTVHLIKEAQYGDTEKGRPRFDAIRQYLADNYLSLDLQYVLLIGRPEPATGNVPMLMYDDNIDKFTPEDPSDDIPTDYFYSNLNVQDLQNEDDIYWELSVGRIPYYKVPADLDHILQKTIDYENAQDTDWRAKVLTPVVPLDDKTPVYQFGEQVMENLAEPEGFDTVRVYEEDYGCISPPEFLKDEKKGWKVWRDEPAGLVLWQTHGSKTSAGGIIGTWNVPSLDDSKPGATWQMSCQNAWPENSGNLAYTILKHGGINTVGGSRNLYYHPGERDYTDRNDNVYQYGKNVLSGMSCGISKDDSLRYGIEANQKRTTMYGDPSVVVYSDLPDMMITPVEDVWVRAGEYGSGISFSLMNTTEDNNTFDWFSEGTVEYTLMNTSDAAYNWTAQSDQSWLNLNNTSGTVDAGGDFVLSASLDSNAPQMSEGGIYYAVVTITDTTNNKTSERKIRVDMQEPALVGHWKFDENSGALAADSGTGDNDAVLNNMDTVNCWTQGFYKGAVELDGTDDFADITGLELYSTDTVTITSWIRPTGVNSGVKGILMNRNGNAIGMHLSGNQLRYHWDGQGSWDQNTGLNLAQDEWSFGAVVIEPDKATLYKYTASGGWESWVNTREHTPNTFNGRTVIGRDDMEDRFFEGQLDDTRIYNYSLNYDQIKSAALSNIAVNPDPENGFQNAELNVELKWECPLPGEAYDVYLSPSESEVQNAGLSSDCYLGRVSGMSFPVPERLSPFVDYYWRVDTVEDGQPTVQGTVWNFKTNDKLRFYLEAEDADTLSYPMVVIQDESASGGAYVTPAAGTGSTAAPPEEGWAEYDFSVESEGEVKFVLTVRPTETGGSTADNDAFWIDITGDDEQPELWESNADSLYWDVMLCKSKVLSPGDYTFRVGAAEDGFHLDKVRIVYAGVGDSTAPPAVTGFDVQVSGSSVSLGWDSSPAPDLDQYRIYKSSSPDEGFSFFAGGFKVTSVIDYLSTSGEHAYYYIEAVDTSGNVSPQSEIVSTVYSYGGGEGTAKNPYILENAQHIQELSMRAADYDKSFILANDIDCGSISGFSPIGSQEAAFEGTFNGQGSRLYGLQYDAGYSDNIGFFGKIGSGGEVKNLALDVYFQSSGGSVAGILAGINQGAIDSCVVRGVVSQPYSTVGGIAGLNQGIISNCRVDAFLFAVQDAGGITADNTGGLIQNCLFAGSLNASNTYGIAGAGAAENVDASFYGTESSGAAQSFGGEGRLDSELTEKATYSAWDFACTDSDGTNDKWYLCTGCGEMPILEWQRDGLDFLCPEGVGITEFGVFASSWMLSGSSPEFEPDFDLNSDGIIDESDLVILADYWLTSGQ</sequence>
<dbReference type="InterPro" id="IPR012600">
    <property type="entry name" value="Propeptide_C25"/>
</dbReference>
<dbReference type="Gene3D" id="2.60.40.3800">
    <property type="match status" value="1"/>
</dbReference>
<dbReference type="SUPFAM" id="SSF49899">
    <property type="entry name" value="Concanavalin A-like lectins/glucanases"/>
    <property type="match status" value="1"/>
</dbReference>
<evidence type="ECO:0008006" key="6">
    <source>
        <dbReference type="Google" id="ProtNLM"/>
    </source>
</evidence>
<dbReference type="InterPro" id="IPR038490">
    <property type="entry name" value="Gingipain_propep_sf"/>
</dbReference>
<dbReference type="RefSeq" id="WP_085755358.1">
    <property type="nucleotide sequence ID" value="NZ_CP021023.1"/>
</dbReference>
<dbReference type="Gene3D" id="2.160.20.110">
    <property type="match status" value="1"/>
</dbReference>
<dbReference type="Pfam" id="PF13385">
    <property type="entry name" value="Laminin_G_3"/>
    <property type="match status" value="1"/>
</dbReference>
<dbReference type="Proteomes" id="UP000193334">
    <property type="component" value="Chromosome"/>
</dbReference>
<evidence type="ECO:0000256" key="1">
    <source>
        <dbReference type="SAM" id="SignalP"/>
    </source>
</evidence>
<feature type="domain" description="BACON" evidence="3">
    <location>
        <begin position="645"/>
        <end position="696"/>
    </location>
</feature>
<evidence type="ECO:0000313" key="4">
    <source>
        <dbReference type="EMBL" id="ARN56669.1"/>
    </source>
</evidence>
<keyword evidence="1" id="KW-0732">Signal</keyword>
<evidence type="ECO:0000259" key="3">
    <source>
        <dbReference type="Pfam" id="PF19190"/>
    </source>
</evidence>
<dbReference type="Gene3D" id="1.10.1330.10">
    <property type="entry name" value="Dockerin domain"/>
    <property type="match status" value="1"/>
</dbReference>
<feature type="domain" description="Gingipain propeptide" evidence="2">
    <location>
        <begin position="53"/>
        <end position="175"/>
    </location>
</feature>
<dbReference type="Pfam" id="PF19190">
    <property type="entry name" value="BACON_2"/>
    <property type="match status" value="1"/>
</dbReference>
<dbReference type="EMBL" id="CP021023">
    <property type="protein sequence ID" value="ARN56669.1"/>
    <property type="molecule type" value="Genomic_DNA"/>
</dbReference>
<dbReference type="Pfam" id="PF08126">
    <property type="entry name" value="Propeptide_C25"/>
    <property type="match status" value="1"/>
</dbReference>
<reference evidence="5" key="1">
    <citation type="submission" date="2017-04" db="EMBL/GenBank/DDBJ databases">
        <title>Comparative genomics and description of representatives of a novel lineage of planctomycetes thriving in anoxic sediments.</title>
        <authorList>
            <person name="Spring S."/>
            <person name="Bunk B."/>
            <person name="Sproer C."/>
        </authorList>
    </citation>
    <scope>NUCLEOTIDE SEQUENCE [LARGE SCALE GENOMIC DNA]</scope>
    <source>
        <strain evidence="5">ST-PulAB-D4</strain>
    </source>
</reference>
<evidence type="ECO:0000259" key="2">
    <source>
        <dbReference type="Pfam" id="PF08126"/>
    </source>
</evidence>
<evidence type="ECO:0000313" key="5">
    <source>
        <dbReference type="Proteomes" id="UP000193334"/>
    </source>
</evidence>
<keyword evidence="5" id="KW-1185">Reference proteome</keyword>
<dbReference type="InterPro" id="IPR013320">
    <property type="entry name" value="ConA-like_dom_sf"/>
</dbReference>
<dbReference type="InterPro" id="IPR013783">
    <property type="entry name" value="Ig-like_fold"/>
</dbReference>
<name>A0A1W6LLM0_9BACT</name>
<dbReference type="InterPro" id="IPR029030">
    <property type="entry name" value="Caspase-like_dom_sf"/>
</dbReference>
<gene>
    <name evidence="4" type="ORF">STSP1_01058</name>
</gene>
<dbReference type="Gene3D" id="2.60.40.10">
    <property type="entry name" value="Immunoglobulins"/>
    <property type="match status" value="1"/>
</dbReference>
<protein>
    <recommendedName>
        <fullName evidence="6">Pectate lyase C</fullName>
    </recommendedName>
</protein>
<organism evidence="4 5">
    <name type="scientific">Sedimentisphaera salicampi</name>
    <dbReference type="NCBI Taxonomy" id="1941349"/>
    <lineage>
        <taxon>Bacteria</taxon>
        <taxon>Pseudomonadati</taxon>
        <taxon>Planctomycetota</taxon>
        <taxon>Phycisphaerae</taxon>
        <taxon>Sedimentisphaerales</taxon>
        <taxon>Sedimentisphaeraceae</taxon>
        <taxon>Sedimentisphaera</taxon>
    </lineage>
</organism>
<dbReference type="GO" id="GO:0004197">
    <property type="term" value="F:cysteine-type endopeptidase activity"/>
    <property type="evidence" value="ECO:0007669"/>
    <property type="project" value="InterPro"/>
</dbReference>
<dbReference type="InterPro" id="IPR018247">
    <property type="entry name" value="EF_Hand_1_Ca_BS"/>
</dbReference>
<dbReference type="InterPro" id="IPR029031">
    <property type="entry name" value="Gingipain_N_sf"/>
</dbReference>
<dbReference type="InterPro" id="IPR036439">
    <property type="entry name" value="Dockerin_dom_sf"/>
</dbReference>
<dbReference type="STRING" id="1941349.STSP1_01058"/>
<proteinExistence type="predicted"/>
<feature type="chain" id="PRO_5012664541" description="Pectate lyase C" evidence="1">
    <location>
        <begin position="21"/>
        <end position="1603"/>
    </location>
</feature>
<dbReference type="PROSITE" id="PS00018">
    <property type="entry name" value="EF_HAND_1"/>
    <property type="match status" value="1"/>
</dbReference>
<dbReference type="Gene3D" id="2.60.120.200">
    <property type="match status" value="1"/>
</dbReference>
<accession>A0A1W6LLM0</accession>
<dbReference type="Gene3D" id="3.40.50.10390">
    <property type="entry name" value="Gingipain r, domain 1"/>
    <property type="match status" value="1"/>
</dbReference>
<dbReference type="KEGG" id="pbp:STSP1_01058"/>
<feature type="signal peptide" evidence="1">
    <location>
        <begin position="1"/>
        <end position="20"/>
    </location>
</feature>
<dbReference type="InterPro" id="IPR024361">
    <property type="entry name" value="BACON"/>
</dbReference>